<name>A0A0C9VQT4_SPHS4</name>
<dbReference type="HOGENOM" id="CLU_100322_0_0_1"/>
<feature type="region of interest" description="Disordered" evidence="1">
    <location>
        <begin position="54"/>
        <end position="77"/>
    </location>
</feature>
<accession>A0A0C9VQT4</accession>
<dbReference type="EMBL" id="KN837142">
    <property type="protein sequence ID" value="KIJ40640.1"/>
    <property type="molecule type" value="Genomic_DNA"/>
</dbReference>
<evidence type="ECO:0000313" key="2">
    <source>
        <dbReference type="EMBL" id="KIJ40640.1"/>
    </source>
</evidence>
<proteinExistence type="predicted"/>
<gene>
    <name evidence="2" type="ORF">M422DRAFT_256334</name>
</gene>
<protein>
    <submittedName>
        <fullName evidence="2">Uncharacterized protein</fullName>
    </submittedName>
</protein>
<dbReference type="Proteomes" id="UP000054279">
    <property type="component" value="Unassembled WGS sequence"/>
</dbReference>
<keyword evidence="3" id="KW-1185">Reference proteome</keyword>
<organism evidence="2 3">
    <name type="scientific">Sphaerobolus stellatus (strain SS14)</name>
    <dbReference type="NCBI Taxonomy" id="990650"/>
    <lineage>
        <taxon>Eukaryota</taxon>
        <taxon>Fungi</taxon>
        <taxon>Dikarya</taxon>
        <taxon>Basidiomycota</taxon>
        <taxon>Agaricomycotina</taxon>
        <taxon>Agaricomycetes</taxon>
        <taxon>Phallomycetidae</taxon>
        <taxon>Geastrales</taxon>
        <taxon>Sphaerobolaceae</taxon>
        <taxon>Sphaerobolus</taxon>
    </lineage>
</organism>
<evidence type="ECO:0000313" key="3">
    <source>
        <dbReference type="Proteomes" id="UP000054279"/>
    </source>
</evidence>
<feature type="compositionally biased region" description="Acidic residues" evidence="1">
    <location>
        <begin position="64"/>
        <end position="76"/>
    </location>
</feature>
<sequence length="196" mass="21661">MPWESYLASSWVCKERRFSLNNIFTIIFDLIQKLICIYSSDSVTDASINYSSDADPAYGGHVEEEAEDDGESEMETNIDWPPSDNIKAKRNVKAAHAAAAAAHAAAATNTESAMIADTTDDMKNQMIKQKGKSIAAGKEQILLASPGMRWFMGESFDEAMAEYLKKPPKTCSVISGLMEFLNPSQKQLLLGHMTRR</sequence>
<evidence type="ECO:0000256" key="1">
    <source>
        <dbReference type="SAM" id="MobiDB-lite"/>
    </source>
</evidence>
<dbReference type="AlphaFoldDB" id="A0A0C9VQT4"/>
<reference evidence="2 3" key="1">
    <citation type="submission" date="2014-06" db="EMBL/GenBank/DDBJ databases">
        <title>Evolutionary Origins and Diversification of the Mycorrhizal Mutualists.</title>
        <authorList>
            <consortium name="DOE Joint Genome Institute"/>
            <consortium name="Mycorrhizal Genomics Consortium"/>
            <person name="Kohler A."/>
            <person name="Kuo A."/>
            <person name="Nagy L.G."/>
            <person name="Floudas D."/>
            <person name="Copeland A."/>
            <person name="Barry K.W."/>
            <person name="Cichocki N."/>
            <person name="Veneault-Fourrey C."/>
            <person name="LaButti K."/>
            <person name="Lindquist E.A."/>
            <person name="Lipzen A."/>
            <person name="Lundell T."/>
            <person name="Morin E."/>
            <person name="Murat C."/>
            <person name="Riley R."/>
            <person name="Ohm R."/>
            <person name="Sun H."/>
            <person name="Tunlid A."/>
            <person name="Henrissat B."/>
            <person name="Grigoriev I.V."/>
            <person name="Hibbett D.S."/>
            <person name="Martin F."/>
        </authorList>
    </citation>
    <scope>NUCLEOTIDE SEQUENCE [LARGE SCALE GENOMIC DNA]</scope>
    <source>
        <strain evidence="2 3">SS14</strain>
    </source>
</reference>